<keyword evidence="1" id="KW-0472">Membrane</keyword>
<keyword evidence="1" id="KW-0812">Transmembrane</keyword>
<reference evidence="2 3" key="1">
    <citation type="submission" date="2015-02" db="EMBL/GenBank/DDBJ databases">
        <title>Draft genome sequences of ten Microbacterium spp. with emphasis on heavy metal contaminated environments.</title>
        <authorList>
            <person name="Corretto E."/>
        </authorList>
    </citation>
    <scope>NUCLEOTIDE SEQUENCE [LARGE SCALE GENOMIC DNA]</scope>
    <source>
        <strain evidence="2 3">BEL163</strain>
    </source>
</reference>
<dbReference type="RefSeq" id="WP_045264285.1">
    <property type="nucleotide sequence ID" value="NZ_JYIV01000027.1"/>
</dbReference>
<dbReference type="OrthoDB" id="5068883at2"/>
<accession>A0A0F0KMR9</accession>
<protein>
    <recommendedName>
        <fullName evidence="4">PH domain-containing protein</fullName>
    </recommendedName>
</protein>
<keyword evidence="1" id="KW-1133">Transmembrane helix</keyword>
<evidence type="ECO:0000256" key="1">
    <source>
        <dbReference type="SAM" id="Phobius"/>
    </source>
</evidence>
<organism evidence="2 3">
    <name type="scientific">Microbacterium oxydans</name>
    <dbReference type="NCBI Taxonomy" id="82380"/>
    <lineage>
        <taxon>Bacteria</taxon>
        <taxon>Bacillati</taxon>
        <taxon>Actinomycetota</taxon>
        <taxon>Actinomycetes</taxon>
        <taxon>Micrococcales</taxon>
        <taxon>Microbacteriaceae</taxon>
        <taxon>Microbacterium</taxon>
    </lineage>
</organism>
<dbReference type="PATRIC" id="fig|82380.10.peg.2468"/>
<comment type="caution">
    <text evidence="2">The sequence shown here is derived from an EMBL/GenBank/DDBJ whole genome shotgun (WGS) entry which is preliminary data.</text>
</comment>
<evidence type="ECO:0000313" key="3">
    <source>
        <dbReference type="Proteomes" id="UP000033725"/>
    </source>
</evidence>
<dbReference type="AlphaFoldDB" id="A0A0F0KMR9"/>
<feature type="transmembrane region" description="Helical" evidence="1">
    <location>
        <begin position="56"/>
        <end position="76"/>
    </location>
</feature>
<evidence type="ECO:0008006" key="4">
    <source>
        <dbReference type="Google" id="ProtNLM"/>
    </source>
</evidence>
<evidence type="ECO:0000313" key="2">
    <source>
        <dbReference type="EMBL" id="KJL21440.1"/>
    </source>
</evidence>
<gene>
    <name evidence="2" type="ORF">RN51_02460</name>
</gene>
<sequence>MTGQQQSTSPETIWVPGHPGWQGQQRATTALTVFGVVFAIVVLLFSLILFADPAPAMKALGVGVLAAVAVGVWLMVAHARVSRVRVVRPVVDGPAIAFGGAAGIVWPLRALAPVGALLLAAWAWSIFTVPADRLPLLTLLLLPVVALIMMIAGIRSWFRAPSAHRLTLRPDGLQLRIPRNNVAVAWEEVVGAGLEGNRVVLRTATAQPSSWAAADLASDPVLLAELVTFYSNRPDARAEIGAGTLARLRSGEF</sequence>
<feature type="transmembrane region" description="Helical" evidence="1">
    <location>
        <begin position="136"/>
        <end position="158"/>
    </location>
</feature>
<feature type="transmembrane region" description="Helical" evidence="1">
    <location>
        <begin position="30"/>
        <end position="50"/>
    </location>
</feature>
<dbReference type="EMBL" id="JYIV01000027">
    <property type="protein sequence ID" value="KJL21440.1"/>
    <property type="molecule type" value="Genomic_DNA"/>
</dbReference>
<proteinExistence type="predicted"/>
<name>A0A0F0KMR9_9MICO</name>
<dbReference type="Proteomes" id="UP000033725">
    <property type="component" value="Unassembled WGS sequence"/>
</dbReference>
<feature type="transmembrane region" description="Helical" evidence="1">
    <location>
        <begin position="96"/>
        <end position="124"/>
    </location>
</feature>